<evidence type="ECO:0000313" key="2">
    <source>
        <dbReference type="EMBL" id="NOJ15774.1"/>
    </source>
</evidence>
<sequence length="112" mass="13025">MKARDSQEILKQLLTKELARLEKNLKTTKAKNEAPDNNELQKLRANTFKLEGQLFLDALEKLEAAEAKQTKFWNQDLNKIFDQEFKLECEIKTVKGLIHSVEMKCALGMFIR</sequence>
<protein>
    <submittedName>
        <fullName evidence="2">Uncharacterized protein</fullName>
    </submittedName>
</protein>
<evidence type="ECO:0000313" key="3">
    <source>
        <dbReference type="Proteomes" id="UP000519158"/>
    </source>
</evidence>
<dbReference type="RefSeq" id="WP_171331140.1">
    <property type="nucleotide sequence ID" value="NZ_CAWPOP010000027.1"/>
</dbReference>
<feature type="coiled-coil region" evidence="1">
    <location>
        <begin position="4"/>
        <end position="31"/>
    </location>
</feature>
<evidence type="ECO:0000256" key="1">
    <source>
        <dbReference type="SAM" id="Coils"/>
    </source>
</evidence>
<proteinExistence type="predicted"/>
<dbReference type="EMBL" id="VTXL01000033">
    <property type="protein sequence ID" value="NOJ15774.1"/>
    <property type="molecule type" value="Genomic_DNA"/>
</dbReference>
<comment type="caution">
    <text evidence="2">The sequence shown here is derived from an EMBL/GenBank/DDBJ whole genome shotgun (WGS) entry which is preliminary data.</text>
</comment>
<gene>
    <name evidence="2" type="ORF">F0234_23795</name>
</gene>
<keyword evidence="1" id="KW-0175">Coiled coil</keyword>
<organism evidence="2 3">
    <name type="scientific">Vibrio splendidus</name>
    <dbReference type="NCBI Taxonomy" id="29497"/>
    <lineage>
        <taxon>Bacteria</taxon>
        <taxon>Pseudomonadati</taxon>
        <taxon>Pseudomonadota</taxon>
        <taxon>Gammaproteobacteria</taxon>
        <taxon>Vibrionales</taxon>
        <taxon>Vibrionaceae</taxon>
        <taxon>Vibrio</taxon>
    </lineage>
</organism>
<dbReference type="Proteomes" id="UP000519158">
    <property type="component" value="Unassembled WGS sequence"/>
</dbReference>
<name>A0A7Y4DBI2_VIBSP</name>
<accession>A0A7Y4DBI2</accession>
<dbReference type="AlphaFoldDB" id="A0A7Y4DBI2"/>
<reference evidence="2 3" key="1">
    <citation type="submission" date="2019-09" db="EMBL/GenBank/DDBJ databases">
        <title>Draft genome sequencing and comparative genomics of hatchery-associated Vibrios.</title>
        <authorList>
            <person name="Kehlet-Delgado H."/>
            <person name="Mueller R.S."/>
        </authorList>
    </citation>
    <scope>NUCLEOTIDE SEQUENCE [LARGE SCALE GENOMIC DNA]</scope>
    <source>
        <strain evidence="2 3">99-70-13A3</strain>
    </source>
</reference>